<feature type="transmembrane region" description="Helical" evidence="6">
    <location>
        <begin position="182"/>
        <end position="204"/>
    </location>
</feature>
<evidence type="ECO:0000256" key="3">
    <source>
        <dbReference type="ARBA" id="ARBA00022692"/>
    </source>
</evidence>
<dbReference type="PROSITE" id="PS50850">
    <property type="entry name" value="MFS"/>
    <property type="match status" value="1"/>
</dbReference>
<dbReference type="GO" id="GO:0016020">
    <property type="term" value="C:membrane"/>
    <property type="evidence" value="ECO:0007669"/>
    <property type="project" value="UniProtKB-SubCell"/>
</dbReference>
<protein>
    <recommendedName>
        <fullName evidence="7">Major facilitator superfamily (MFS) profile domain-containing protein</fullName>
    </recommendedName>
</protein>
<keyword evidence="4 6" id="KW-1133">Transmembrane helix</keyword>
<keyword evidence="5 6" id="KW-0472">Membrane</keyword>
<evidence type="ECO:0000256" key="2">
    <source>
        <dbReference type="ARBA" id="ARBA00022448"/>
    </source>
</evidence>
<feature type="transmembrane region" description="Helical" evidence="6">
    <location>
        <begin position="370"/>
        <end position="394"/>
    </location>
</feature>
<organism evidence="8 9">
    <name type="scientific">Adineta ricciae</name>
    <name type="common">Rotifer</name>
    <dbReference type="NCBI Taxonomy" id="249248"/>
    <lineage>
        <taxon>Eukaryota</taxon>
        <taxon>Metazoa</taxon>
        <taxon>Spiralia</taxon>
        <taxon>Gnathifera</taxon>
        <taxon>Rotifera</taxon>
        <taxon>Eurotatoria</taxon>
        <taxon>Bdelloidea</taxon>
        <taxon>Adinetida</taxon>
        <taxon>Adinetidae</taxon>
        <taxon>Adineta</taxon>
    </lineage>
</organism>
<dbReference type="PANTHER" id="PTHR23504">
    <property type="entry name" value="MAJOR FACILITATOR SUPERFAMILY DOMAIN-CONTAINING PROTEIN 10"/>
    <property type="match status" value="1"/>
</dbReference>
<sequence>MIQLFVKNEFRTLSMNDIRLFILMTNENVRNEREPTGFYDRICKLRRTSSLTMTESVNECDVEAHSDTDEVKRVKFKIKQRRLIKPGGFGKPSVYHGLVVIFLEFFAWGLLTNPIISTLNRTFPTHTFLMNGVIHGMKGLLTFLSSPLLGAYSDVWGRKSFLLLTVFFTCCPIPLMKFSPMWYFALISISGLFSVTFSVVYAYVADVTDENSRGAAYGLVTATFAASLITSPAIGAHLARLYSDNFIIALGTAVAVLDLLFIYFMVPESLPERLRIDQKVSWDKIDPFSALRKITHDRFIYLICLIVLLSYLPEAGQYSCFFVYLRLVLGFSEDEVAYFIAFIGVLSCIAQTAFLACLQKYFGAKETIMVGLFFQIVQLAAFGIATSTWVMWFAGGLAALSSLTYPSISAFVSVYADENQQGEPNEDFFVQIPKIPSAVSGLVQGMVNGVRGLCNGLGPALFGFTFYLFNVDFGFSPNTVLPPSNSNITTILSNAKPVYSSMLNREVPGPPFLFGAFLA</sequence>
<dbReference type="InterPro" id="IPR001958">
    <property type="entry name" value="Tet-R_TetA/multi-R_MdtG-like"/>
</dbReference>
<keyword evidence="9" id="KW-1185">Reference proteome</keyword>
<accession>A0A815W7W5</accession>
<name>A0A815W7W5_ADIRI</name>
<dbReference type="Proteomes" id="UP000663828">
    <property type="component" value="Unassembled WGS sequence"/>
</dbReference>
<evidence type="ECO:0000256" key="1">
    <source>
        <dbReference type="ARBA" id="ARBA00004141"/>
    </source>
</evidence>
<dbReference type="PROSITE" id="PS00216">
    <property type="entry name" value="SUGAR_TRANSPORT_1"/>
    <property type="match status" value="1"/>
</dbReference>
<comment type="subcellular location">
    <subcellularLocation>
        <location evidence="1">Membrane</location>
        <topology evidence="1">Multi-pass membrane protein</topology>
    </subcellularLocation>
</comment>
<evidence type="ECO:0000256" key="6">
    <source>
        <dbReference type="SAM" id="Phobius"/>
    </source>
</evidence>
<feature type="transmembrane region" description="Helical" evidence="6">
    <location>
        <begin position="94"/>
        <end position="116"/>
    </location>
</feature>
<feature type="non-terminal residue" evidence="8">
    <location>
        <position position="1"/>
    </location>
</feature>
<dbReference type="PANTHER" id="PTHR23504:SF1">
    <property type="entry name" value="GH21943P-RELATED"/>
    <property type="match status" value="1"/>
</dbReference>
<dbReference type="InterPro" id="IPR036259">
    <property type="entry name" value="MFS_trans_sf"/>
</dbReference>
<evidence type="ECO:0000259" key="7">
    <source>
        <dbReference type="PROSITE" id="PS50850"/>
    </source>
</evidence>
<feature type="transmembrane region" description="Helical" evidence="6">
    <location>
        <begin position="336"/>
        <end position="358"/>
    </location>
</feature>
<feature type="transmembrane region" description="Helical" evidence="6">
    <location>
        <begin position="216"/>
        <end position="234"/>
    </location>
</feature>
<dbReference type="EMBL" id="CAJNOR010005086">
    <property type="protein sequence ID" value="CAF1544428.1"/>
    <property type="molecule type" value="Genomic_DNA"/>
</dbReference>
<feature type="domain" description="Major facilitator superfamily (MFS) profile" evidence="7">
    <location>
        <begin position="93"/>
        <end position="519"/>
    </location>
</feature>
<dbReference type="GO" id="GO:0022857">
    <property type="term" value="F:transmembrane transporter activity"/>
    <property type="evidence" value="ECO:0007669"/>
    <property type="project" value="InterPro"/>
</dbReference>
<evidence type="ECO:0000256" key="5">
    <source>
        <dbReference type="ARBA" id="ARBA00023136"/>
    </source>
</evidence>
<keyword evidence="3 6" id="KW-0812">Transmembrane</keyword>
<dbReference type="Pfam" id="PF07690">
    <property type="entry name" value="MFS_1"/>
    <property type="match status" value="1"/>
</dbReference>
<dbReference type="InterPro" id="IPR005829">
    <property type="entry name" value="Sugar_transporter_CS"/>
</dbReference>
<evidence type="ECO:0000313" key="8">
    <source>
        <dbReference type="EMBL" id="CAF1544428.1"/>
    </source>
</evidence>
<keyword evidence="2" id="KW-0813">Transport</keyword>
<evidence type="ECO:0000256" key="4">
    <source>
        <dbReference type="ARBA" id="ARBA00022989"/>
    </source>
</evidence>
<feature type="transmembrane region" description="Helical" evidence="6">
    <location>
        <begin position="299"/>
        <end position="324"/>
    </location>
</feature>
<comment type="caution">
    <text evidence="8">The sequence shown here is derived from an EMBL/GenBank/DDBJ whole genome shotgun (WGS) entry which is preliminary data.</text>
</comment>
<dbReference type="PRINTS" id="PR01035">
    <property type="entry name" value="TCRTETA"/>
</dbReference>
<dbReference type="SUPFAM" id="SSF103473">
    <property type="entry name" value="MFS general substrate transporter"/>
    <property type="match status" value="1"/>
</dbReference>
<feature type="transmembrane region" description="Helical" evidence="6">
    <location>
        <begin position="161"/>
        <end position="176"/>
    </location>
</feature>
<feature type="transmembrane region" description="Helical" evidence="6">
    <location>
        <begin position="246"/>
        <end position="266"/>
    </location>
</feature>
<gene>
    <name evidence="8" type="ORF">XAT740_LOCUS42418</name>
</gene>
<dbReference type="InterPro" id="IPR020846">
    <property type="entry name" value="MFS_dom"/>
</dbReference>
<dbReference type="InterPro" id="IPR011701">
    <property type="entry name" value="MFS"/>
</dbReference>
<dbReference type="AlphaFoldDB" id="A0A815W7W5"/>
<evidence type="ECO:0000313" key="9">
    <source>
        <dbReference type="Proteomes" id="UP000663828"/>
    </source>
</evidence>
<feature type="transmembrane region" description="Helical" evidence="6">
    <location>
        <begin position="128"/>
        <end position="149"/>
    </location>
</feature>
<reference evidence="8" key="1">
    <citation type="submission" date="2021-02" db="EMBL/GenBank/DDBJ databases">
        <authorList>
            <person name="Nowell W R."/>
        </authorList>
    </citation>
    <scope>NUCLEOTIDE SEQUENCE</scope>
</reference>
<proteinExistence type="predicted"/>
<dbReference type="Gene3D" id="1.20.1250.20">
    <property type="entry name" value="MFS general substrate transporter like domains"/>
    <property type="match status" value="1"/>
</dbReference>